<feature type="compositionally biased region" description="Basic and acidic residues" evidence="1">
    <location>
        <begin position="234"/>
        <end position="243"/>
    </location>
</feature>
<dbReference type="OrthoDB" id="3216584at2"/>
<evidence type="ECO:0000313" key="2">
    <source>
        <dbReference type="EMBL" id="ADP78370.1"/>
    </source>
</evidence>
<dbReference type="Proteomes" id="UP000002484">
    <property type="component" value="Chromosome"/>
</dbReference>
<evidence type="ECO:0000313" key="3">
    <source>
        <dbReference type="Proteomes" id="UP000002484"/>
    </source>
</evidence>
<dbReference type="KEGG" id="fri:FraEuI1c_0284"/>
<dbReference type="AlphaFoldDB" id="E3J797"/>
<protein>
    <submittedName>
        <fullName evidence="2">Uncharacterized protein</fullName>
    </submittedName>
</protein>
<accession>E3J797</accession>
<organism evidence="2 3">
    <name type="scientific">Pseudofrankia inefficax (strain DSM 45817 / CECT 9037 / DDB 130130 / EuI1c)</name>
    <name type="common">Frankia inefficax</name>
    <dbReference type="NCBI Taxonomy" id="298654"/>
    <lineage>
        <taxon>Bacteria</taxon>
        <taxon>Bacillati</taxon>
        <taxon>Actinomycetota</taxon>
        <taxon>Actinomycetes</taxon>
        <taxon>Frankiales</taxon>
        <taxon>Frankiaceae</taxon>
        <taxon>Pseudofrankia</taxon>
    </lineage>
</organism>
<dbReference type="eggNOG" id="COG0367">
    <property type="taxonomic scope" value="Bacteria"/>
</dbReference>
<dbReference type="STRING" id="298654.FraEuI1c_0284"/>
<proteinExistence type="predicted"/>
<dbReference type="InParanoid" id="E3J797"/>
<feature type="compositionally biased region" description="Low complexity" evidence="1">
    <location>
        <begin position="219"/>
        <end position="232"/>
    </location>
</feature>
<reference evidence="2 3" key="1">
    <citation type="submission" date="2010-10" db="EMBL/GenBank/DDBJ databases">
        <title>Complete sequence of Frankia sp. EuI1c.</title>
        <authorList>
            <consortium name="US DOE Joint Genome Institute"/>
            <person name="Lucas S."/>
            <person name="Copeland A."/>
            <person name="Lapidus A."/>
            <person name="Cheng J.-F."/>
            <person name="Bruce D."/>
            <person name="Goodwin L."/>
            <person name="Pitluck S."/>
            <person name="Chertkov O."/>
            <person name="Detter J.C."/>
            <person name="Han C."/>
            <person name="Tapia R."/>
            <person name="Land M."/>
            <person name="Hauser L."/>
            <person name="Jeffries C."/>
            <person name="Kyrpides N."/>
            <person name="Ivanova N."/>
            <person name="Mikhailova N."/>
            <person name="Beauchemin N."/>
            <person name="Sen A."/>
            <person name="Sur S.A."/>
            <person name="Gtari M."/>
            <person name="Wall L."/>
            <person name="Tisa L."/>
            <person name="Woyke T."/>
        </authorList>
    </citation>
    <scope>NUCLEOTIDE SEQUENCE [LARGE SCALE GENOMIC DNA]</scope>
    <source>
        <strain evidence="3">DSM 45817 / CECT 9037 / EuI1c</strain>
    </source>
</reference>
<gene>
    <name evidence="2" type="ordered locus">FraEuI1c_0284</name>
</gene>
<keyword evidence="3" id="KW-1185">Reference proteome</keyword>
<dbReference type="HOGENOM" id="CLU_090290_0_0_11"/>
<name>E3J797_PSEI1</name>
<feature type="region of interest" description="Disordered" evidence="1">
    <location>
        <begin position="211"/>
        <end position="243"/>
    </location>
</feature>
<dbReference type="RefSeq" id="WP_013421493.1">
    <property type="nucleotide sequence ID" value="NC_014666.1"/>
</dbReference>
<sequence length="243" mass="25291">MTLCGLLRLDGADVRRSTLTAMLASSSLGLPAARGVHLDGPFGVVTAAGRAGGPIPPIVVDDGGLMAVVLAGRGHLRLAGWPACPAGQAGDAGEPSGSARDEDTAALSVAAAYRASGERCLRELPPDRLVLVWDPGARRLLVTRTGRFAADLLTWSDGRHLAFGTEPAQLLAAFRAPAQVVGPRLDGSGRPRRLVRRLAVGEGISISVTAARRGPRPSRPAALRLVPRPAAPDSADRHRIDRD</sequence>
<evidence type="ECO:0000256" key="1">
    <source>
        <dbReference type="SAM" id="MobiDB-lite"/>
    </source>
</evidence>
<dbReference type="EMBL" id="CP002299">
    <property type="protein sequence ID" value="ADP78370.1"/>
    <property type="molecule type" value="Genomic_DNA"/>
</dbReference>